<comment type="subcellular location">
    <subcellularLocation>
        <location evidence="1">Cell membrane</location>
        <topology evidence="1">Single-pass membrane protein</topology>
    </subcellularLocation>
</comment>
<dbReference type="Pfam" id="PF03170">
    <property type="entry name" value="BcsB"/>
    <property type="match status" value="1"/>
</dbReference>
<dbReference type="PANTHER" id="PTHR39083">
    <property type="entry name" value="CYCLIC DI-GMP-BINDING PROTEIN"/>
    <property type="match status" value="1"/>
</dbReference>
<protein>
    <submittedName>
        <fullName evidence="7">Cellulose biosynthesis cyclic di-GMP-binding regulatory protein BcsB</fullName>
    </submittedName>
</protein>
<dbReference type="Gene3D" id="2.60.120.260">
    <property type="entry name" value="Galactose-binding domain-like"/>
    <property type="match status" value="1"/>
</dbReference>
<name>A0A9D2A9D1_9LACO</name>
<feature type="transmembrane region" description="Helical" evidence="6">
    <location>
        <begin position="301"/>
        <end position="320"/>
    </location>
</feature>
<evidence type="ECO:0000256" key="1">
    <source>
        <dbReference type="ARBA" id="ARBA00004162"/>
    </source>
</evidence>
<reference evidence="7" key="1">
    <citation type="journal article" date="2021" name="PeerJ">
        <title>Extensive microbial diversity within the chicken gut microbiome revealed by metagenomics and culture.</title>
        <authorList>
            <person name="Gilroy R."/>
            <person name="Ravi A."/>
            <person name="Getino M."/>
            <person name="Pursley I."/>
            <person name="Horton D.L."/>
            <person name="Alikhan N.F."/>
            <person name="Baker D."/>
            <person name="Gharbi K."/>
            <person name="Hall N."/>
            <person name="Watson M."/>
            <person name="Adriaenssens E.M."/>
            <person name="Foster-Nyarko E."/>
            <person name="Jarju S."/>
            <person name="Secka A."/>
            <person name="Antonio M."/>
            <person name="Oren A."/>
            <person name="Chaudhuri R.R."/>
            <person name="La Ragione R."/>
            <person name="Hildebrand F."/>
            <person name="Pallen M.J."/>
        </authorList>
    </citation>
    <scope>NUCLEOTIDE SEQUENCE</scope>
    <source>
        <strain evidence="7">6627</strain>
    </source>
</reference>
<reference evidence="7" key="2">
    <citation type="submission" date="2021-04" db="EMBL/GenBank/DDBJ databases">
        <authorList>
            <person name="Gilroy R."/>
        </authorList>
    </citation>
    <scope>NUCLEOTIDE SEQUENCE</scope>
    <source>
        <strain evidence="7">6627</strain>
    </source>
</reference>
<dbReference type="Proteomes" id="UP000823963">
    <property type="component" value="Unassembled WGS sequence"/>
</dbReference>
<comment type="caution">
    <text evidence="7">The sequence shown here is derived from an EMBL/GenBank/DDBJ whole genome shotgun (WGS) entry which is preliminary data.</text>
</comment>
<dbReference type="InterPro" id="IPR018513">
    <property type="entry name" value="Cell_synthase_bac"/>
</dbReference>
<evidence type="ECO:0000256" key="6">
    <source>
        <dbReference type="SAM" id="Phobius"/>
    </source>
</evidence>
<dbReference type="AlphaFoldDB" id="A0A9D2A9D1"/>
<dbReference type="GO" id="GO:0006011">
    <property type="term" value="P:UDP-alpha-D-glucose metabolic process"/>
    <property type="evidence" value="ECO:0007669"/>
    <property type="project" value="InterPro"/>
</dbReference>
<keyword evidence="3 6" id="KW-0812">Transmembrane</keyword>
<sequence length="332" mass="37409">NGSYVNLNFRYADNLDFKTSLVTVYVNNKPIGSKHLTSADANDDHFRVKIPNNTSLNNALTIRVAFDLNMKDEDDNSQTPWAYVENDSDVFVKSAEKDTMLFSNYPSCFISDKTFNDIGVQLPDKMNSTYYQALSNIFSLIGNYAESNVGQIKFYKHEMTDAQMQNHNIIVLGTPDDTSLVKKLNDDLYFKFNKKFTRFVSNEKLSIESTYGKQIGAVQLLFNPYNKNNAALIVTGATPKDVQLASTQIDTQAHIQTLKGDGAVIDSDGQQYAFRFKKKASNEQKVSMFKRLKSNPHFTKYMVLSVIVIALIALTIFLFIRKNGQGKGKNNG</sequence>
<feature type="non-terminal residue" evidence="7">
    <location>
        <position position="1"/>
    </location>
</feature>
<evidence type="ECO:0000313" key="7">
    <source>
        <dbReference type="EMBL" id="HIX01598.1"/>
    </source>
</evidence>
<evidence type="ECO:0000256" key="4">
    <source>
        <dbReference type="ARBA" id="ARBA00022989"/>
    </source>
</evidence>
<proteinExistence type="predicted"/>
<keyword evidence="4 6" id="KW-1133">Transmembrane helix</keyword>
<evidence type="ECO:0000256" key="2">
    <source>
        <dbReference type="ARBA" id="ARBA00022475"/>
    </source>
</evidence>
<evidence type="ECO:0000256" key="5">
    <source>
        <dbReference type="ARBA" id="ARBA00023136"/>
    </source>
</evidence>
<dbReference type="PANTHER" id="PTHR39083:SF1">
    <property type="entry name" value="CYCLIC DI-GMP-BINDING PROTEIN"/>
    <property type="match status" value="1"/>
</dbReference>
<evidence type="ECO:0000256" key="3">
    <source>
        <dbReference type="ARBA" id="ARBA00022692"/>
    </source>
</evidence>
<gene>
    <name evidence="7" type="ORF">H9861_02465</name>
</gene>
<keyword evidence="2" id="KW-1003">Cell membrane</keyword>
<accession>A0A9D2A9D1</accession>
<keyword evidence="5 6" id="KW-0472">Membrane</keyword>
<evidence type="ECO:0000313" key="8">
    <source>
        <dbReference type="Proteomes" id="UP000823963"/>
    </source>
</evidence>
<dbReference type="GO" id="GO:0005886">
    <property type="term" value="C:plasma membrane"/>
    <property type="evidence" value="ECO:0007669"/>
    <property type="project" value="UniProtKB-SubCell"/>
</dbReference>
<organism evidence="7 8">
    <name type="scientific">Candidatus Ligilactobacillus excrementigallinarum</name>
    <dbReference type="NCBI Taxonomy" id="2838641"/>
    <lineage>
        <taxon>Bacteria</taxon>
        <taxon>Bacillati</taxon>
        <taxon>Bacillota</taxon>
        <taxon>Bacilli</taxon>
        <taxon>Lactobacillales</taxon>
        <taxon>Lactobacillaceae</taxon>
        <taxon>Ligilactobacillus</taxon>
    </lineage>
</organism>
<dbReference type="EMBL" id="DXFP01000019">
    <property type="protein sequence ID" value="HIX01598.1"/>
    <property type="molecule type" value="Genomic_DNA"/>
</dbReference>